<name>A0AC55CJH1_ECHTE</name>
<dbReference type="Proteomes" id="UP000694863">
    <property type="component" value="Unplaced"/>
</dbReference>
<accession>A0AC55CJH1</accession>
<reference evidence="2" key="1">
    <citation type="submission" date="2025-08" db="UniProtKB">
        <authorList>
            <consortium name="RefSeq"/>
        </authorList>
    </citation>
    <scope>IDENTIFICATION</scope>
</reference>
<keyword evidence="1" id="KW-1185">Reference proteome</keyword>
<evidence type="ECO:0000313" key="1">
    <source>
        <dbReference type="Proteomes" id="UP000694863"/>
    </source>
</evidence>
<proteinExistence type="predicted"/>
<gene>
    <name evidence="2" type="primary">LOC123520969</name>
</gene>
<organism evidence="1 2">
    <name type="scientific">Echinops telfairi</name>
    <name type="common">Lesser hedgehog tenrec</name>
    <dbReference type="NCBI Taxonomy" id="9371"/>
    <lineage>
        <taxon>Eukaryota</taxon>
        <taxon>Metazoa</taxon>
        <taxon>Chordata</taxon>
        <taxon>Craniata</taxon>
        <taxon>Vertebrata</taxon>
        <taxon>Euteleostomi</taxon>
        <taxon>Mammalia</taxon>
        <taxon>Eutheria</taxon>
        <taxon>Afrotheria</taxon>
        <taxon>Tenrecidae</taxon>
        <taxon>Tenrecinae</taxon>
        <taxon>Echinops</taxon>
    </lineage>
</organism>
<dbReference type="RefSeq" id="XP_045139969.1">
    <property type="nucleotide sequence ID" value="XM_045284034.1"/>
</dbReference>
<sequence>MKYISRERVFYHPYLEQLHRLNEYNHIQPRESMSVMDQEQAYFYLEPFQQVYQLETYPYGTLYSLPQARPYLALQPSFNVIKTAAMGDANKADSTP</sequence>
<evidence type="ECO:0000313" key="2">
    <source>
        <dbReference type="RefSeq" id="XP_045139969.1"/>
    </source>
</evidence>
<protein>
    <submittedName>
        <fullName evidence="2">Alpha-S1-casein-like</fullName>
    </submittedName>
</protein>